<feature type="transmembrane region" description="Helical" evidence="9">
    <location>
        <begin position="153"/>
        <end position="171"/>
    </location>
</feature>
<feature type="transmembrane region" description="Helical" evidence="9">
    <location>
        <begin position="358"/>
        <end position="378"/>
    </location>
</feature>
<dbReference type="InterPro" id="IPR050297">
    <property type="entry name" value="LipidA_mod_glycosyltrf_83"/>
</dbReference>
<dbReference type="EMBL" id="RRCH01000006">
    <property type="protein sequence ID" value="RRJ32834.1"/>
    <property type="molecule type" value="Genomic_DNA"/>
</dbReference>
<dbReference type="PANTHER" id="PTHR33908">
    <property type="entry name" value="MANNOSYLTRANSFERASE YKCB-RELATED"/>
    <property type="match status" value="1"/>
</dbReference>
<feature type="transmembrane region" description="Helical" evidence="9">
    <location>
        <begin position="315"/>
        <end position="338"/>
    </location>
</feature>
<evidence type="ECO:0000256" key="2">
    <source>
        <dbReference type="ARBA" id="ARBA00022475"/>
    </source>
</evidence>
<keyword evidence="11" id="KW-1185">Reference proteome</keyword>
<keyword evidence="6 9" id="KW-1133">Transmembrane helix</keyword>
<feature type="transmembrane region" description="Helical" evidence="9">
    <location>
        <begin position="99"/>
        <end position="117"/>
    </location>
</feature>
<dbReference type="GO" id="GO:0008610">
    <property type="term" value="P:lipid biosynthetic process"/>
    <property type="evidence" value="ECO:0007669"/>
    <property type="project" value="UniProtKB-ARBA"/>
</dbReference>
<dbReference type="AlphaFoldDB" id="A0A3P3RHM2"/>
<evidence type="ECO:0000256" key="3">
    <source>
        <dbReference type="ARBA" id="ARBA00022676"/>
    </source>
</evidence>
<evidence type="ECO:0000313" key="10">
    <source>
        <dbReference type="EMBL" id="RRJ32834.1"/>
    </source>
</evidence>
<comment type="caution">
    <text evidence="10">The sequence shown here is derived from an EMBL/GenBank/DDBJ whole genome shotgun (WGS) entry which is preliminary data.</text>
</comment>
<evidence type="ECO:0000256" key="5">
    <source>
        <dbReference type="ARBA" id="ARBA00022692"/>
    </source>
</evidence>
<evidence type="ECO:0000256" key="1">
    <source>
        <dbReference type="ARBA" id="ARBA00004651"/>
    </source>
</evidence>
<feature type="region of interest" description="Disordered" evidence="8">
    <location>
        <begin position="529"/>
        <end position="569"/>
    </location>
</feature>
<gene>
    <name evidence="10" type="ORF">EIK79_04035</name>
</gene>
<dbReference type="PANTHER" id="PTHR33908:SF11">
    <property type="entry name" value="MEMBRANE PROTEIN"/>
    <property type="match status" value="1"/>
</dbReference>
<name>A0A3P3RHM2_9EURY</name>
<dbReference type="OrthoDB" id="242465at2157"/>
<organism evidence="10 11">
    <name type="scientific">Halocatena pleomorpha</name>
    <dbReference type="NCBI Taxonomy" id="1785090"/>
    <lineage>
        <taxon>Archaea</taxon>
        <taxon>Methanobacteriati</taxon>
        <taxon>Methanobacteriota</taxon>
        <taxon>Stenosarchaea group</taxon>
        <taxon>Halobacteria</taxon>
        <taxon>Halobacteriales</taxon>
        <taxon>Natronomonadaceae</taxon>
        <taxon>Halocatena</taxon>
    </lineage>
</organism>
<reference evidence="10 11" key="1">
    <citation type="submission" date="2018-11" db="EMBL/GenBank/DDBJ databases">
        <title>Taxonoimc description of Halomarina strain SPP-AMP-1.</title>
        <authorList>
            <person name="Pal Y."/>
            <person name="Srinivasana K."/>
            <person name="Verma A."/>
            <person name="Kumar P."/>
        </authorList>
    </citation>
    <scope>NUCLEOTIDE SEQUENCE [LARGE SCALE GENOMIC DNA]</scope>
    <source>
        <strain evidence="10 11">SPP-AMP-1</strain>
    </source>
</reference>
<evidence type="ECO:0000256" key="7">
    <source>
        <dbReference type="ARBA" id="ARBA00023136"/>
    </source>
</evidence>
<dbReference type="GO" id="GO:0005886">
    <property type="term" value="C:plasma membrane"/>
    <property type="evidence" value="ECO:0007669"/>
    <property type="project" value="UniProtKB-SubCell"/>
</dbReference>
<accession>A0A3P3RHM2</accession>
<evidence type="ECO:0000256" key="6">
    <source>
        <dbReference type="ARBA" id="ARBA00022989"/>
    </source>
</evidence>
<keyword evidence="5 9" id="KW-0812">Transmembrane</keyword>
<keyword evidence="7 9" id="KW-0472">Membrane</keyword>
<dbReference type="GO" id="GO:0016763">
    <property type="term" value="F:pentosyltransferase activity"/>
    <property type="evidence" value="ECO:0007669"/>
    <property type="project" value="TreeGrafter"/>
</dbReference>
<keyword evidence="2" id="KW-1003">Cell membrane</keyword>
<evidence type="ECO:0000256" key="4">
    <source>
        <dbReference type="ARBA" id="ARBA00022679"/>
    </source>
</evidence>
<feature type="transmembrane region" description="Helical" evidence="9">
    <location>
        <begin position="217"/>
        <end position="236"/>
    </location>
</feature>
<feature type="transmembrane region" description="Helical" evidence="9">
    <location>
        <begin position="177"/>
        <end position="210"/>
    </location>
</feature>
<dbReference type="RefSeq" id="WP_124953862.1">
    <property type="nucleotide sequence ID" value="NZ_RRCH01000006.1"/>
</dbReference>
<comment type="subcellular location">
    <subcellularLocation>
        <location evidence="1">Cell membrane</location>
        <topology evidence="1">Multi-pass membrane protein</topology>
    </subcellularLocation>
</comment>
<protein>
    <submittedName>
        <fullName evidence="10">Uncharacterized protein</fullName>
    </submittedName>
</protein>
<dbReference type="Proteomes" id="UP000282322">
    <property type="component" value="Unassembled WGS sequence"/>
</dbReference>
<feature type="transmembrane region" description="Helical" evidence="9">
    <location>
        <begin position="277"/>
        <end position="294"/>
    </location>
</feature>
<evidence type="ECO:0000256" key="9">
    <source>
        <dbReference type="SAM" id="Phobius"/>
    </source>
</evidence>
<keyword evidence="3" id="KW-0328">Glycosyltransferase</keyword>
<sequence length="569" mass="62665">MSDRMILSSRFNDRFWLATALLVGSGVYVAYLLTHTHPAYEGGLYLQFVEEIIQNGYALPERIPYYLTGGIPFAYPPLVFYLIAIVTDVTGVDPVALELYAPGAIAIVYLIPFYYLAKELVGSPQTAGIGTMLFAVTPPVLRWHISAGGIVRAVAVLFTLLGMYVGVKLFQSGDRRWVLFGTVLFSLTMLTHPVYTVFFGGSYLLLFVFYDRTWRGLLAGAVVAIGGIVLTAPWWVQVVTTHGLDIYLSASGTHTGLFGGPDRLASQFVYPIWDMDIVTPFYVVAFAGGVYALFRRRYFLPTWMVLASYVIGKQRFTFVAGSILSALLIVEVIVPAISVTVNNLSVPVPTGYKKFISIGLAIIFVIGAVGTGIGFAGSELTTVHDDSRTQPQTVDDDDLRAVEWIKNDTGPNETFVVLSDAAEWVPYYSERTVILSPWGAEWTTTSGYYTEYELFRDIATCSNVNCLNVLFGLSDRHPDYVYIPRDVYTVHGDEYSANPRLFHSMNASERYSLQYKNPGVAVFELTNADTDTSVPNGSNTTGSNTTGSNTTSNRSLLLNDQPITYRGSG</sequence>
<evidence type="ECO:0000313" key="11">
    <source>
        <dbReference type="Proteomes" id="UP000282322"/>
    </source>
</evidence>
<keyword evidence="4" id="KW-0808">Transferase</keyword>
<proteinExistence type="predicted"/>
<feature type="compositionally biased region" description="Low complexity" evidence="8">
    <location>
        <begin position="536"/>
        <end position="559"/>
    </location>
</feature>
<feature type="transmembrane region" description="Helical" evidence="9">
    <location>
        <begin position="15"/>
        <end position="34"/>
    </location>
</feature>
<evidence type="ECO:0000256" key="8">
    <source>
        <dbReference type="SAM" id="MobiDB-lite"/>
    </source>
</evidence>
<feature type="transmembrane region" description="Helical" evidence="9">
    <location>
        <begin position="65"/>
        <end position="87"/>
    </location>
</feature>